<organism evidence="10 11">
    <name type="scientific">Streptomyces lincolnensis</name>
    <dbReference type="NCBI Taxonomy" id="1915"/>
    <lineage>
        <taxon>Bacteria</taxon>
        <taxon>Bacillati</taxon>
        <taxon>Actinomycetota</taxon>
        <taxon>Actinomycetes</taxon>
        <taxon>Kitasatosporales</taxon>
        <taxon>Streptomycetaceae</taxon>
        <taxon>Streptomyces</taxon>
    </lineage>
</organism>
<dbReference type="InterPro" id="IPR017871">
    <property type="entry name" value="ABC_transporter-like_CS"/>
</dbReference>
<evidence type="ECO:0000256" key="4">
    <source>
        <dbReference type="ARBA" id="ARBA00022737"/>
    </source>
</evidence>
<dbReference type="PANTHER" id="PTHR43790:SF9">
    <property type="entry name" value="GALACTOFURANOSE TRANSPORTER ATP-BINDING PROTEIN YTFR"/>
    <property type="match status" value="1"/>
</dbReference>
<accession>A0A1B1MPN4</accession>
<evidence type="ECO:0000256" key="2">
    <source>
        <dbReference type="ARBA" id="ARBA00022448"/>
    </source>
</evidence>
<reference evidence="10 11" key="1">
    <citation type="submission" date="2016-07" db="EMBL/GenBank/DDBJ databases">
        <title>Enhancement of antibiotic productionsby engineered nitrateutilization in actinobacteria.</title>
        <authorList>
            <person name="Meng S.C."/>
        </authorList>
    </citation>
    <scope>NUCLEOTIDE SEQUENCE [LARGE SCALE GENOMIC DNA]</scope>
    <source>
        <strain evidence="10 11">NRRL 2936</strain>
    </source>
</reference>
<name>A0A1B1MPN4_STRLN</name>
<dbReference type="FunFam" id="3.40.50.300:FF:000127">
    <property type="entry name" value="Ribose import ATP-binding protein RbsA"/>
    <property type="match status" value="1"/>
</dbReference>
<dbReference type="InterPro" id="IPR050107">
    <property type="entry name" value="ABC_carbohydrate_import_ATPase"/>
</dbReference>
<proteinExistence type="predicted"/>
<dbReference type="SUPFAM" id="SSF52540">
    <property type="entry name" value="P-loop containing nucleoside triphosphate hydrolases"/>
    <property type="match status" value="2"/>
</dbReference>
<dbReference type="CDD" id="cd03215">
    <property type="entry name" value="ABC_Carb_Monos_II"/>
    <property type="match status" value="1"/>
</dbReference>
<keyword evidence="5" id="KW-0547">Nucleotide-binding</keyword>
<evidence type="ECO:0000313" key="10">
    <source>
        <dbReference type="EMBL" id="ANS70566.1"/>
    </source>
</evidence>
<keyword evidence="8" id="KW-0472">Membrane</keyword>
<feature type="domain" description="ABC transporter" evidence="9">
    <location>
        <begin position="260"/>
        <end position="499"/>
    </location>
</feature>
<dbReference type="KEGG" id="sls:SLINC_8342"/>
<dbReference type="STRING" id="1915.SLINC_8342"/>
<dbReference type="InterPro" id="IPR003593">
    <property type="entry name" value="AAA+_ATPase"/>
</dbReference>
<keyword evidence="6" id="KW-0067">ATP-binding</keyword>
<evidence type="ECO:0000313" key="11">
    <source>
        <dbReference type="Proteomes" id="UP000092598"/>
    </source>
</evidence>
<dbReference type="Gene3D" id="3.40.50.300">
    <property type="entry name" value="P-loop containing nucleotide triphosphate hydrolases"/>
    <property type="match status" value="2"/>
</dbReference>
<dbReference type="EMBL" id="CP016438">
    <property type="protein sequence ID" value="ANS70566.1"/>
    <property type="molecule type" value="Genomic_DNA"/>
</dbReference>
<dbReference type="GO" id="GO:0005524">
    <property type="term" value="F:ATP binding"/>
    <property type="evidence" value="ECO:0007669"/>
    <property type="project" value="UniProtKB-KW"/>
</dbReference>
<evidence type="ECO:0000256" key="3">
    <source>
        <dbReference type="ARBA" id="ARBA00022475"/>
    </source>
</evidence>
<dbReference type="Pfam" id="PF00005">
    <property type="entry name" value="ABC_tran"/>
    <property type="match status" value="2"/>
</dbReference>
<gene>
    <name evidence="10" type="ORF">SLINC_8342</name>
</gene>
<keyword evidence="3" id="KW-1003">Cell membrane</keyword>
<dbReference type="PATRIC" id="fig|1915.4.peg.9189"/>
<keyword evidence="2" id="KW-0813">Transport</keyword>
<dbReference type="CDD" id="cd03216">
    <property type="entry name" value="ABC_Carb_Monos_I"/>
    <property type="match status" value="1"/>
</dbReference>
<sequence length="503" mass="53666">MSGLLPSPLLALRGIGKSFLGVRVLDGVDLQVRPGEVHAVVGENGAGKSTLMKVVSGVHQPDEGTVEFAGTPRTFRSPREAQQAGIGIVYQELTLLPERTVAENVCLGREPLRRGLVDRREMLSHTAGLLASIGEGSLPPDTRVGRLGVAQQQVVEIVKALALDARLLIMDEPTAALADHEVDQLYALVRRLQEHGIGVLYVSHRLKEVFDLSSRITVLKDGRAMATLDTADTSADQLVRHMVGRELSSYYPDRAKPQELGPVRLTVRGGGNRKLRAIDLRLRAGEVLGVGGLQGSGRSALARALFGAAPFSTGQVTVDGAPVRLRSPRAAMRAGIAYVSEDRKGEGIVAEQSVLDNALLAGRAVRPTWVGRGSRTARVRELLAAVELRAAGEDQEIRFLSGGNQQKVVLARWLALAPRILLFDEPTRGIDVGAKSAIHDLVRRLARDGAAVLMVSSELPELLGMSDRIIVMRDGLIAGELPAGATEEDVVALAVGTVRDAAG</sequence>
<dbReference type="Proteomes" id="UP000092598">
    <property type="component" value="Chromosome"/>
</dbReference>
<evidence type="ECO:0000256" key="7">
    <source>
        <dbReference type="ARBA" id="ARBA00022967"/>
    </source>
</evidence>
<protein>
    <submittedName>
        <fullName evidence="10">D-ribose transporter ATP binding protein</fullName>
    </submittedName>
</protein>
<dbReference type="GO" id="GO:0016887">
    <property type="term" value="F:ATP hydrolysis activity"/>
    <property type="evidence" value="ECO:0007669"/>
    <property type="project" value="InterPro"/>
</dbReference>
<dbReference type="AlphaFoldDB" id="A0A1B1MPN4"/>
<feature type="domain" description="ABC transporter" evidence="9">
    <location>
        <begin position="10"/>
        <end position="246"/>
    </location>
</feature>
<dbReference type="PROSITE" id="PS00211">
    <property type="entry name" value="ABC_TRANSPORTER_1"/>
    <property type="match status" value="1"/>
</dbReference>
<dbReference type="GO" id="GO:0005886">
    <property type="term" value="C:plasma membrane"/>
    <property type="evidence" value="ECO:0007669"/>
    <property type="project" value="UniProtKB-SubCell"/>
</dbReference>
<dbReference type="PROSITE" id="PS50893">
    <property type="entry name" value="ABC_TRANSPORTER_2"/>
    <property type="match status" value="2"/>
</dbReference>
<evidence type="ECO:0000256" key="5">
    <source>
        <dbReference type="ARBA" id="ARBA00022741"/>
    </source>
</evidence>
<keyword evidence="7" id="KW-1278">Translocase</keyword>
<evidence type="ECO:0000256" key="8">
    <source>
        <dbReference type="ARBA" id="ARBA00023136"/>
    </source>
</evidence>
<dbReference type="PANTHER" id="PTHR43790">
    <property type="entry name" value="CARBOHYDRATE TRANSPORT ATP-BINDING PROTEIN MG119-RELATED"/>
    <property type="match status" value="1"/>
</dbReference>
<comment type="subcellular location">
    <subcellularLocation>
        <location evidence="1">Cell membrane</location>
        <topology evidence="1">Peripheral membrane protein</topology>
    </subcellularLocation>
</comment>
<evidence type="ECO:0000259" key="9">
    <source>
        <dbReference type="PROSITE" id="PS50893"/>
    </source>
</evidence>
<dbReference type="InterPro" id="IPR027417">
    <property type="entry name" value="P-loop_NTPase"/>
</dbReference>
<dbReference type="SMART" id="SM00382">
    <property type="entry name" value="AAA"/>
    <property type="match status" value="2"/>
</dbReference>
<dbReference type="RefSeq" id="WP_067444127.1">
    <property type="nucleotide sequence ID" value="NZ_CP016438.1"/>
</dbReference>
<evidence type="ECO:0000256" key="1">
    <source>
        <dbReference type="ARBA" id="ARBA00004202"/>
    </source>
</evidence>
<keyword evidence="11" id="KW-1185">Reference proteome</keyword>
<dbReference type="InterPro" id="IPR003439">
    <property type="entry name" value="ABC_transporter-like_ATP-bd"/>
</dbReference>
<keyword evidence="4" id="KW-0677">Repeat</keyword>
<evidence type="ECO:0000256" key="6">
    <source>
        <dbReference type="ARBA" id="ARBA00022840"/>
    </source>
</evidence>